<dbReference type="EMBL" id="JANVFS010000005">
    <property type="protein sequence ID" value="KAJ4492043.1"/>
    <property type="molecule type" value="Genomic_DNA"/>
</dbReference>
<protein>
    <submittedName>
        <fullName evidence="2">Uncharacterized protein</fullName>
    </submittedName>
</protein>
<evidence type="ECO:0000313" key="2">
    <source>
        <dbReference type="EMBL" id="KAJ4492043.1"/>
    </source>
</evidence>
<feature type="transmembrane region" description="Helical" evidence="1">
    <location>
        <begin position="108"/>
        <end position="130"/>
    </location>
</feature>
<name>A0A9W9AWF4_9AGAR</name>
<organism evidence="2 3">
    <name type="scientific">Lentinula lateritia</name>
    <dbReference type="NCBI Taxonomy" id="40482"/>
    <lineage>
        <taxon>Eukaryota</taxon>
        <taxon>Fungi</taxon>
        <taxon>Dikarya</taxon>
        <taxon>Basidiomycota</taxon>
        <taxon>Agaricomycotina</taxon>
        <taxon>Agaricomycetes</taxon>
        <taxon>Agaricomycetidae</taxon>
        <taxon>Agaricales</taxon>
        <taxon>Marasmiineae</taxon>
        <taxon>Omphalotaceae</taxon>
        <taxon>Lentinula</taxon>
    </lineage>
</organism>
<keyword evidence="1" id="KW-0472">Membrane</keyword>
<gene>
    <name evidence="2" type="ORF">C8J55DRAFT_252347</name>
</gene>
<keyword evidence="1" id="KW-0812">Transmembrane</keyword>
<keyword evidence="1" id="KW-1133">Transmembrane helix</keyword>
<evidence type="ECO:0000256" key="1">
    <source>
        <dbReference type="SAM" id="Phobius"/>
    </source>
</evidence>
<dbReference type="Proteomes" id="UP001150238">
    <property type="component" value="Unassembled WGS sequence"/>
</dbReference>
<sequence length="201" mass="22833">MKPNIMWGVSSPLSFCLSTPPPVAAPLRPQFAFSLTLHSQTPILIPPTPTPTSSFICASSTYAYAYTYATVSASKVELELCWNCTAFPRFPAPRQRYFDTLFLSRFCLASYTNDFGLVSVGIFIVFIIVIDHRHFYHNENFASTTPLLLAPRIHFLRLRLRLQPHTPPPPRRKNRALLRRRLAQRPASAGTRPHFGVWSED</sequence>
<comment type="caution">
    <text evidence="2">The sequence shown here is derived from an EMBL/GenBank/DDBJ whole genome shotgun (WGS) entry which is preliminary data.</text>
</comment>
<evidence type="ECO:0000313" key="3">
    <source>
        <dbReference type="Proteomes" id="UP001150238"/>
    </source>
</evidence>
<reference evidence="2" key="1">
    <citation type="submission" date="2022-08" db="EMBL/GenBank/DDBJ databases">
        <authorList>
            <consortium name="DOE Joint Genome Institute"/>
            <person name="Min B."/>
            <person name="Riley R."/>
            <person name="Sierra-Patev S."/>
            <person name="Naranjo-Ortiz M."/>
            <person name="Looney B."/>
            <person name="Konkel Z."/>
            <person name="Slot J.C."/>
            <person name="Sakamoto Y."/>
            <person name="Steenwyk J.L."/>
            <person name="Rokas A."/>
            <person name="Carro J."/>
            <person name="Camarero S."/>
            <person name="Ferreira P."/>
            <person name="Molpeceres G."/>
            <person name="Ruiz-Duenas F.J."/>
            <person name="Serrano A."/>
            <person name="Henrissat B."/>
            <person name="Drula E."/>
            <person name="Hughes K.W."/>
            <person name="Mata J.L."/>
            <person name="Ishikawa N.K."/>
            <person name="Vargas-Isla R."/>
            <person name="Ushijima S."/>
            <person name="Smith C.A."/>
            <person name="Ahrendt S."/>
            <person name="Andreopoulos W."/>
            <person name="He G."/>
            <person name="Labutti K."/>
            <person name="Lipzen A."/>
            <person name="Ng V."/>
            <person name="Sandor L."/>
            <person name="Barry K."/>
            <person name="Martinez A.T."/>
            <person name="Xiao Y."/>
            <person name="Gibbons J.G."/>
            <person name="Terashima K."/>
            <person name="Hibbett D.S."/>
            <person name="Grigoriev I.V."/>
        </authorList>
    </citation>
    <scope>NUCLEOTIDE SEQUENCE</scope>
    <source>
        <strain evidence="2">Sp2 HRB7682 ss15</strain>
    </source>
</reference>
<dbReference type="AlphaFoldDB" id="A0A9W9AWF4"/>
<proteinExistence type="predicted"/>
<reference evidence="2" key="2">
    <citation type="journal article" date="2023" name="Proc. Natl. Acad. Sci. U.S.A.">
        <title>A global phylogenomic analysis of the shiitake genus Lentinula.</title>
        <authorList>
            <person name="Sierra-Patev S."/>
            <person name="Min B."/>
            <person name="Naranjo-Ortiz M."/>
            <person name="Looney B."/>
            <person name="Konkel Z."/>
            <person name="Slot J.C."/>
            <person name="Sakamoto Y."/>
            <person name="Steenwyk J.L."/>
            <person name="Rokas A."/>
            <person name="Carro J."/>
            <person name="Camarero S."/>
            <person name="Ferreira P."/>
            <person name="Molpeceres G."/>
            <person name="Ruiz-Duenas F.J."/>
            <person name="Serrano A."/>
            <person name="Henrissat B."/>
            <person name="Drula E."/>
            <person name="Hughes K.W."/>
            <person name="Mata J.L."/>
            <person name="Ishikawa N.K."/>
            <person name="Vargas-Isla R."/>
            <person name="Ushijima S."/>
            <person name="Smith C.A."/>
            <person name="Donoghue J."/>
            <person name="Ahrendt S."/>
            <person name="Andreopoulos W."/>
            <person name="He G."/>
            <person name="LaButti K."/>
            <person name="Lipzen A."/>
            <person name="Ng V."/>
            <person name="Riley R."/>
            <person name="Sandor L."/>
            <person name="Barry K."/>
            <person name="Martinez A.T."/>
            <person name="Xiao Y."/>
            <person name="Gibbons J.G."/>
            <person name="Terashima K."/>
            <person name="Grigoriev I.V."/>
            <person name="Hibbett D."/>
        </authorList>
    </citation>
    <scope>NUCLEOTIDE SEQUENCE</scope>
    <source>
        <strain evidence="2">Sp2 HRB7682 ss15</strain>
    </source>
</reference>
<accession>A0A9W9AWF4</accession>